<dbReference type="EMBL" id="BX284604">
    <property type="protein sequence ID" value="CCD62031.2"/>
    <property type="molecule type" value="Genomic_DNA"/>
</dbReference>
<proteinExistence type="predicted"/>
<evidence type="ECO:0000256" key="1">
    <source>
        <dbReference type="SAM" id="Phobius"/>
    </source>
</evidence>
<reference evidence="2 3" key="1">
    <citation type="journal article" date="1998" name="Science">
        <title>Genome sequence of the nematode C. elegans: a platform for investigating biology.</title>
        <authorList>
            <consortium name="The C. elegans sequencing consortium"/>
            <person name="Sulson J.E."/>
            <person name="Waterston R."/>
        </authorList>
    </citation>
    <scope>NUCLEOTIDE SEQUENCE [LARGE SCALE GENOMIC DNA]</scope>
    <source>
        <strain evidence="2 3">Bristol N2</strain>
    </source>
</reference>
<dbReference type="WormBase" id="T22D1.18">
    <property type="protein sequence ID" value="CE49279"/>
    <property type="gene ID" value="WBGene00195051"/>
</dbReference>
<keyword evidence="3" id="KW-1185">Reference proteome</keyword>
<keyword evidence="1" id="KW-1133">Transmembrane helix</keyword>
<keyword evidence="1" id="KW-0472">Membrane</keyword>
<dbReference type="Bgee" id="WBGene00195051">
    <property type="expression patterns" value="Expressed in embryo and 3 other cell types or tissues"/>
</dbReference>
<keyword evidence="1" id="KW-0812">Transmembrane</keyword>
<dbReference type="HOGENOM" id="CLU_2796398_0_0_1"/>
<evidence type="ECO:0000313" key="2">
    <source>
        <dbReference type="EMBL" id="CCD62031.2"/>
    </source>
</evidence>
<dbReference type="FunCoup" id="D4YW55">
    <property type="interactions" value="226"/>
</dbReference>
<dbReference type="Proteomes" id="UP000001940">
    <property type="component" value="Chromosome IV"/>
</dbReference>
<organism evidence="2 3">
    <name type="scientific">Caenorhabditis elegans</name>
    <dbReference type="NCBI Taxonomy" id="6239"/>
    <lineage>
        <taxon>Eukaryota</taxon>
        <taxon>Metazoa</taxon>
        <taxon>Ecdysozoa</taxon>
        <taxon>Nematoda</taxon>
        <taxon>Chromadorea</taxon>
        <taxon>Rhabditida</taxon>
        <taxon>Rhabditina</taxon>
        <taxon>Rhabditomorpha</taxon>
        <taxon>Rhabditoidea</taxon>
        <taxon>Rhabditidae</taxon>
        <taxon>Peloderinae</taxon>
        <taxon>Caenorhabditis</taxon>
    </lineage>
</organism>
<name>D4YW55_CAEEL</name>
<dbReference type="InParanoid" id="D4YW55"/>
<sequence length="68" mass="7832">MANIVPIHKSLEYSLVDVPLLCKNDDPNDEIVIYSKYSNSRRFIDWALVITVAITACYSLFTLSKFYL</sequence>
<dbReference type="AGR" id="WB:WBGene00195051"/>
<accession>D4YW55</accession>
<evidence type="ECO:0000313" key="3">
    <source>
        <dbReference type="Proteomes" id="UP000001940"/>
    </source>
</evidence>
<protein>
    <submittedName>
        <fullName evidence="2">Transposase</fullName>
    </submittedName>
</protein>
<dbReference type="AlphaFoldDB" id="D4YW55"/>
<dbReference type="OrthoDB" id="10392381at2759"/>
<dbReference type="SMR" id="D4YW55"/>
<evidence type="ECO:0000313" key="4">
    <source>
        <dbReference type="WormBase" id="T22D1.18"/>
    </source>
</evidence>
<feature type="transmembrane region" description="Helical" evidence="1">
    <location>
        <begin position="43"/>
        <end position="61"/>
    </location>
</feature>
<gene>
    <name evidence="2" type="ORF">CELE_T22D1.18</name>
    <name evidence="2 4" type="ORF">T22D1.18</name>
</gene>